<comment type="caution">
    <text evidence="2">The sequence shown here is derived from an EMBL/GenBank/DDBJ whole genome shotgun (WGS) entry which is preliminary data.</text>
</comment>
<dbReference type="Proteomes" id="UP000285120">
    <property type="component" value="Unassembled WGS sequence"/>
</dbReference>
<reference evidence="2 3" key="1">
    <citation type="submission" date="2018-09" db="EMBL/GenBank/DDBJ databases">
        <title>Genomic Encyclopedia of Archaeal and Bacterial Type Strains, Phase II (KMG-II): from individual species to whole genera.</title>
        <authorList>
            <person name="Goeker M."/>
        </authorList>
    </citation>
    <scope>NUCLEOTIDE SEQUENCE [LARGE SCALE GENOMIC DNA]</scope>
    <source>
        <strain evidence="2 3">DSM 17008</strain>
    </source>
</reference>
<accession>A0A419UWU1</accession>
<dbReference type="InterPro" id="IPR026369">
    <property type="entry name" value="CxxC_20_CxxC"/>
</dbReference>
<dbReference type="RefSeq" id="WP_120194142.1">
    <property type="nucleotide sequence ID" value="NZ_RAPK01000011.1"/>
</dbReference>
<proteinExistence type="predicted"/>
<name>A0A419UWU1_9BACL</name>
<gene>
    <name evidence="2" type="ORF">ATL39_3004</name>
</gene>
<feature type="transmembrane region" description="Helical" evidence="1">
    <location>
        <begin position="45"/>
        <end position="64"/>
    </location>
</feature>
<dbReference type="NCBIfam" id="TIGR04104">
    <property type="entry name" value="cxxc_20_cxxc"/>
    <property type="match status" value="1"/>
</dbReference>
<feature type="transmembrane region" description="Helical" evidence="1">
    <location>
        <begin position="70"/>
        <end position="91"/>
    </location>
</feature>
<dbReference type="EMBL" id="RAPK01000011">
    <property type="protein sequence ID" value="RKD69584.1"/>
    <property type="molecule type" value="Genomic_DNA"/>
</dbReference>
<evidence type="ECO:0000256" key="1">
    <source>
        <dbReference type="SAM" id="Phobius"/>
    </source>
</evidence>
<keyword evidence="1" id="KW-0812">Transmembrane</keyword>
<keyword evidence="1" id="KW-1133">Transmembrane helix</keyword>
<protein>
    <submittedName>
        <fullName evidence="2">CXXC-20-CXXC protein</fullName>
    </submittedName>
</protein>
<dbReference type="OrthoDB" id="2418141at2"/>
<keyword evidence="3" id="KW-1185">Reference proteome</keyword>
<sequence length="99" mass="11223">MPVCQSCKHTWGWWETVKSSFAVQQGMTCPYCKSTQYPTSRSRKVSSGLVFLTLFIVFAFNFVWGPSIAAVIAFLIALPVYLALYPIYLTLSNQEEPLF</sequence>
<dbReference type="AlphaFoldDB" id="A0A419UWU1"/>
<evidence type="ECO:0000313" key="3">
    <source>
        <dbReference type="Proteomes" id="UP000285120"/>
    </source>
</evidence>
<evidence type="ECO:0000313" key="2">
    <source>
        <dbReference type="EMBL" id="RKD69584.1"/>
    </source>
</evidence>
<keyword evidence="1" id="KW-0472">Membrane</keyword>
<organism evidence="2 3">
    <name type="scientific">Sinobaca qinghaiensis</name>
    <dbReference type="NCBI Taxonomy" id="342944"/>
    <lineage>
        <taxon>Bacteria</taxon>
        <taxon>Bacillati</taxon>
        <taxon>Bacillota</taxon>
        <taxon>Bacilli</taxon>
        <taxon>Bacillales</taxon>
        <taxon>Sporolactobacillaceae</taxon>
        <taxon>Sinobaca</taxon>
    </lineage>
</organism>